<comment type="cofactor">
    <cofactor evidence="1">
        <name>Ca(2+)</name>
        <dbReference type="ChEBI" id="CHEBI:29108"/>
    </cofactor>
</comment>
<accession>A0A1N7MSX1</accession>
<evidence type="ECO:0000256" key="5">
    <source>
        <dbReference type="ARBA" id="ARBA00023295"/>
    </source>
</evidence>
<evidence type="ECO:0000256" key="4">
    <source>
        <dbReference type="ARBA" id="ARBA00022837"/>
    </source>
</evidence>
<evidence type="ECO:0000313" key="9">
    <source>
        <dbReference type="EMBL" id="SIS89223.1"/>
    </source>
</evidence>
<dbReference type="InterPro" id="IPR029483">
    <property type="entry name" value="GH97_C"/>
</dbReference>
<sequence>MQFDSLFVNRFFRKIPLGINRQLGAFLVLLCLLGPSLAYAQEKAKVDSPNGQVSVLVFLEEGKIFYSVTFEQKSMLEKSPLGLVTNAGSFTQELSFVKSNTGEEKKSYTQDRIKQSFIQYHANTLTYTVKNSADQEISVHFQVSDNDIAFRYELPMWGETKGIVVERELTGYKFPSASTAFLSNMMRPMTGFARTAPSYESGYVADEPIANTNAPLGYVFPSLFKIGNDGWVLLSETGVGSNYTASHLSAIQEGVYTVAYPQAAQNNGFGSSGAQLGLPSYTPWRTITLGNSLKPIVETTIPYDVVDPLYKPSTNYKFGKGTWSWIVWQDNSMNYEDQVAYIDLAAAMGFEYILIDAWWDERIGYDRMEELIRYANSKDVDVFLWYNSNGTVNDAFQTPLHKMNTSFARKKEMKWLKAAGVKGLKVDFFGGDKQETMRLYEDILVEANEHELMIIFHGATLPRGWERMYPNFVGSEAVIASEMLIFVQDTREKEAFYATLHPFIRNSVASMEYGGVLLNKFLNKGNRQGQERLTTDVFQLATGVLFQNPVQMFGLTPNNLEEVEPFVLDFLKKLPTTWDETRYIAGYPGKYSVIGRRLGEHWYIAGVNAEKTPQTVKLQLPMFQGKKVLLYNDDKAKQPTLQTVEVGKNGEFTVTIQSNGGFVLTNHE</sequence>
<dbReference type="PANTHER" id="PTHR35803">
    <property type="entry name" value="GLUCAN 1,4-ALPHA-GLUCOSIDASE SUSB-RELATED"/>
    <property type="match status" value="1"/>
</dbReference>
<keyword evidence="3 9" id="KW-0378">Hydrolase</keyword>
<dbReference type="Gene3D" id="3.20.20.70">
    <property type="entry name" value="Aldolase class I"/>
    <property type="match status" value="1"/>
</dbReference>
<dbReference type="Pfam" id="PF10566">
    <property type="entry name" value="Glyco_hydro_97"/>
    <property type="match status" value="1"/>
</dbReference>
<feature type="domain" description="Glycosyl-hydrolase 97 catalytic" evidence="6">
    <location>
        <begin position="324"/>
        <end position="478"/>
    </location>
</feature>
<evidence type="ECO:0000256" key="1">
    <source>
        <dbReference type="ARBA" id="ARBA00001913"/>
    </source>
</evidence>
<dbReference type="Gene3D" id="2.70.98.10">
    <property type="match status" value="1"/>
</dbReference>
<gene>
    <name evidence="9" type="ORF">SAMN05421761_107111</name>
</gene>
<evidence type="ECO:0000313" key="10">
    <source>
        <dbReference type="Proteomes" id="UP000186026"/>
    </source>
</evidence>
<dbReference type="InterPro" id="IPR013785">
    <property type="entry name" value="Aldolase_TIM"/>
</dbReference>
<dbReference type="SUPFAM" id="SSF51445">
    <property type="entry name" value="(Trans)glycosidases"/>
    <property type="match status" value="1"/>
</dbReference>
<dbReference type="Proteomes" id="UP000186026">
    <property type="component" value="Unassembled WGS sequence"/>
</dbReference>
<evidence type="ECO:0000259" key="8">
    <source>
        <dbReference type="Pfam" id="PF14509"/>
    </source>
</evidence>
<dbReference type="AlphaFoldDB" id="A0A1N7MSX1"/>
<dbReference type="Gene3D" id="2.60.40.1180">
    <property type="entry name" value="Golgi alpha-mannosidase II"/>
    <property type="match status" value="1"/>
</dbReference>
<name>A0A1N7MSX1_9BACT</name>
<dbReference type="RefSeq" id="WP_084565910.1">
    <property type="nucleotide sequence ID" value="NZ_FTOP01000007.1"/>
</dbReference>
<dbReference type="InterPro" id="IPR029486">
    <property type="entry name" value="GH97_N"/>
</dbReference>
<dbReference type="Pfam" id="PF14509">
    <property type="entry name" value="GH97_C"/>
    <property type="match status" value="1"/>
</dbReference>
<dbReference type="InterPro" id="IPR017853">
    <property type="entry name" value="GH"/>
</dbReference>
<evidence type="ECO:0000256" key="2">
    <source>
        <dbReference type="ARBA" id="ARBA00011245"/>
    </source>
</evidence>
<keyword evidence="5" id="KW-0326">Glycosidase</keyword>
<dbReference type="InterPro" id="IPR013780">
    <property type="entry name" value="Glyco_hydro_b"/>
</dbReference>
<dbReference type="Pfam" id="PF14508">
    <property type="entry name" value="GH97_N"/>
    <property type="match status" value="1"/>
</dbReference>
<dbReference type="InterPro" id="IPR014718">
    <property type="entry name" value="GH-type_carb-bd"/>
</dbReference>
<dbReference type="GO" id="GO:0016798">
    <property type="term" value="F:hydrolase activity, acting on glycosyl bonds"/>
    <property type="evidence" value="ECO:0007669"/>
    <property type="project" value="UniProtKB-KW"/>
</dbReference>
<feature type="domain" description="Glycosyl-hydrolase 97 C-terminal oligomerisation" evidence="8">
    <location>
        <begin position="577"/>
        <end position="664"/>
    </location>
</feature>
<evidence type="ECO:0000259" key="6">
    <source>
        <dbReference type="Pfam" id="PF10566"/>
    </source>
</evidence>
<feature type="domain" description="Glycosyl-hydrolase 97 N-terminal" evidence="7">
    <location>
        <begin position="46"/>
        <end position="308"/>
    </location>
</feature>
<dbReference type="GO" id="GO:0030246">
    <property type="term" value="F:carbohydrate binding"/>
    <property type="evidence" value="ECO:0007669"/>
    <property type="project" value="InterPro"/>
</dbReference>
<reference evidence="10" key="1">
    <citation type="submission" date="2017-01" db="EMBL/GenBank/DDBJ databases">
        <authorList>
            <person name="Varghese N."/>
            <person name="Submissions S."/>
        </authorList>
    </citation>
    <scope>NUCLEOTIDE SEQUENCE [LARGE SCALE GENOMIC DNA]</scope>
    <source>
        <strain evidence="10">DSM 46698</strain>
    </source>
</reference>
<keyword evidence="4" id="KW-0106">Calcium</keyword>
<dbReference type="EMBL" id="FTOP01000007">
    <property type="protein sequence ID" value="SIS89223.1"/>
    <property type="molecule type" value="Genomic_DNA"/>
</dbReference>
<dbReference type="PANTHER" id="PTHR35803:SF2">
    <property type="entry name" value="RETAINING ALPHA-GALACTOSIDASE"/>
    <property type="match status" value="1"/>
</dbReference>
<keyword evidence="10" id="KW-1185">Reference proteome</keyword>
<dbReference type="InterPro" id="IPR052720">
    <property type="entry name" value="Glycosyl_hydrolase_97"/>
</dbReference>
<proteinExistence type="predicted"/>
<evidence type="ECO:0000256" key="3">
    <source>
        <dbReference type="ARBA" id="ARBA00022801"/>
    </source>
</evidence>
<evidence type="ECO:0000259" key="7">
    <source>
        <dbReference type="Pfam" id="PF14508"/>
    </source>
</evidence>
<comment type="subunit">
    <text evidence="2">Monomer.</text>
</comment>
<protein>
    <submittedName>
        <fullName evidence="9">Glycosyl-hydrolase 97 C-terminal, oligomerisation</fullName>
    </submittedName>
</protein>
<dbReference type="STRING" id="529505.SAMN05421761_107111"/>
<dbReference type="InterPro" id="IPR019563">
    <property type="entry name" value="GH97_catalytic"/>
</dbReference>
<organism evidence="9 10">
    <name type="scientific">Belliella pelovolcani</name>
    <dbReference type="NCBI Taxonomy" id="529505"/>
    <lineage>
        <taxon>Bacteria</taxon>
        <taxon>Pseudomonadati</taxon>
        <taxon>Bacteroidota</taxon>
        <taxon>Cytophagia</taxon>
        <taxon>Cytophagales</taxon>
        <taxon>Cyclobacteriaceae</taxon>
        <taxon>Belliella</taxon>
    </lineage>
</organism>
<dbReference type="OrthoDB" id="57532at2"/>